<keyword evidence="1" id="KW-0732">Signal</keyword>
<evidence type="ECO:0008006" key="4">
    <source>
        <dbReference type="Google" id="ProtNLM"/>
    </source>
</evidence>
<feature type="chain" id="PRO_5021949650" description="Calcineurin-like phosphoesterase domain-containing protein" evidence="1">
    <location>
        <begin position="19"/>
        <end position="306"/>
    </location>
</feature>
<comment type="caution">
    <text evidence="2">The sequence shown here is derived from an EMBL/GenBank/DDBJ whole genome shotgun (WGS) entry which is preliminary data.</text>
</comment>
<sequence>MKTPLITLSILAFSSAFAARHSFIAIGDMPYGGKPEDYAKFQRLIDRINQIQPAFTVHIGDIKSGSTPCTDEELLKVKGMLNSISPVLVYTPGDNEWTDCHREKAGKYNPLERLEFLRKNYFQNGMSLGKTPVKLESQSENTAFAKFVENTRWDRDGIQYATLHVIGSDNNLQRNLEAAQEYFERNAANLAWLKGTFQKATSTGAKAVVLFMQADMINTVSPGFADTLATLKSEAAAFKKPVLLVHGDSHIFIIDRPFNTDADNSVPHLTRLEVPGDGRVYGIQVNVDTEDASVFSFKPVVVPENQ</sequence>
<dbReference type="Gene3D" id="3.60.21.10">
    <property type="match status" value="1"/>
</dbReference>
<accession>A0A511N8R4</accession>
<dbReference type="SUPFAM" id="SSF56300">
    <property type="entry name" value="Metallo-dependent phosphatases"/>
    <property type="match status" value="1"/>
</dbReference>
<reference evidence="2 3" key="1">
    <citation type="submission" date="2019-07" db="EMBL/GenBank/DDBJ databases">
        <title>Whole genome shotgun sequence of Deinococcus cellulosilyticus NBRC 106333.</title>
        <authorList>
            <person name="Hosoyama A."/>
            <person name="Uohara A."/>
            <person name="Ohji S."/>
            <person name="Ichikawa N."/>
        </authorList>
    </citation>
    <scope>NUCLEOTIDE SEQUENCE [LARGE SCALE GENOMIC DNA]</scope>
    <source>
        <strain evidence="2 3">NBRC 106333</strain>
    </source>
</reference>
<dbReference type="RefSeq" id="WP_146888537.1">
    <property type="nucleotide sequence ID" value="NZ_BJXB01000026.1"/>
</dbReference>
<dbReference type="InterPro" id="IPR029052">
    <property type="entry name" value="Metallo-depent_PP-like"/>
</dbReference>
<evidence type="ECO:0000313" key="2">
    <source>
        <dbReference type="EMBL" id="GEM48927.1"/>
    </source>
</evidence>
<organism evidence="2 3">
    <name type="scientific">Deinococcus cellulosilyticus (strain DSM 18568 / NBRC 106333 / KACC 11606 / 5516J-15)</name>
    <dbReference type="NCBI Taxonomy" id="1223518"/>
    <lineage>
        <taxon>Bacteria</taxon>
        <taxon>Thermotogati</taxon>
        <taxon>Deinococcota</taxon>
        <taxon>Deinococci</taxon>
        <taxon>Deinococcales</taxon>
        <taxon>Deinococcaceae</taxon>
        <taxon>Deinococcus</taxon>
    </lineage>
</organism>
<gene>
    <name evidence="2" type="ORF">DC3_45620</name>
</gene>
<dbReference type="OrthoDB" id="58809at2"/>
<name>A0A511N8R4_DEIC1</name>
<keyword evidence="3" id="KW-1185">Reference proteome</keyword>
<feature type="signal peptide" evidence="1">
    <location>
        <begin position="1"/>
        <end position="18"/>
    </location>
</feature>
<proteinExistence type="predicted"/>
<dbReference type="EMBL" id="BJXB01000026">
    <property type="protein sequence ID" value="GEM48927.1"/>
    <property type="molecule type" value="Genomic_DNA"/>
</dbReference>
<evidence type="ECO:0000256" key="1">
    <source>
        <dbReference type="SAM" id="SignalP"/>
    </source>
</evidence>
<dbReference type="AlphaFoldDB" id="A0A511N8R4"/>
<dbReference type="Proteomes" id="UP000321306">
    <property type="component" value="Unassembled WGS sequence"/>
</dbReference>
<protein>
    <recommendedName>
        <fullName evidence="4">Calcineurin-like phosphoesterase domain-containing protein</fullName>
    </recommendedName>
</protein>
<evidence type="ECO:0000313" key="3">
    <source>
        <dbReference type="Proteomes" id="UP000321306"/>
    </source>
</evidence>